<evidence type="ECO:0000313" key="1">
    <source>
        <dbReference type="EMBL" id="CAD7433002.1"/>
    </source>
</evidence>
<dbReference type="AlphaFoldDB" id="A0A7R9EFG1"/>
<gene>
    <name evidence="1" type="ORF">TMSB3V08_LOCUS9693</name>
</gene>
<proteinExistence type="predicted"/>
<accession>A0A7R9EFG1</accession>
<name>A0A7R9EFG1_9NEOP</name>
<protein>
    <submittedName>
        <fullName evidence="1">Uncharacterized protein</fullName>
    </submittedName>
</protein>
<organism evidence="1">
    <name type="scientific">Timema monikensis</name>
    <dbReference type="NCBI Taxonomy" id="170555"/>
    <lineage>
        <taxon>Eukaryota</taxon>
        <taxon>Metazoa</taxon>
        <taxon>Ecdysozoa</taxon>
        <taxon>Arthropoda</taxon>
        <taxon>Hexapoda</taxon>
        <taxon>Insecta</taxon>
        <taxon>Pterygota</taxon>
        <taxon>Neoptera</taxon>
        <taxon>Polyneoptera</taxon>
        <taxon>Phasmatodea</taxon>
        <taxon>Timematodea</taxon>
        <taxon>Timematoidea</taxon>
        <taxon>Timematidae</taxon>
        <taxon>Timema</taxon>
    </lineage>
</organism>
<dbReference type="EMBL" id="OB796060">
    <property type="protein sequence ID" value="CAD7433002.1"/>
    <property type="molecule type" value="Genomic_DNA"/>
</dbReference>
<sequence>MEDEQCVESDIQEEQIIASVLWPSENNDERFLVLLRQCGLHVESGCELKSVIHQANSLRKVFLKAPSRIFSFKAALPNIPLPPHPVLTRWGTWLHAVLYYEDYLGDIQKVVQTFDEEQAVAITEANTAISCSSVSADLAYVKSNFGNLPGSTTALEASDLPLVKAVKIMRGIEENLNQASASFGTAIVDKFNRVLQRNPGWKAGYAREITAASCTSRKWLVLVGSKKYSGDRSTRFRWELRLHLGHQYLGL</sequence>
<reference evidence="1" key="1">
    <citation type="submission" date="2020-11" db="EMBL/GenBank/DDBJ databases">
        <authorList>
            <person name="Tran Van P."/>
        </authorList>
    </citation>
    <scope>NUCLEOTIDE SEQUENCE</scope>
</reference>